<name>C4K749_HAMD5</name>
<evidence type="ECO:0000313" key="2">
    <source>
        <dbReference type="Proteomes" id="UP000002334"/>
    </source>
</evidence>
<dbReference type="Proteomes" id="UP000002334">
    <property type="component" value="Chromosome"/>
</dbReference>
<keyword evidence="2" id="KW-1185">Reference proteome</keyword>
<dbReference type="EMBL" id="CP001277">
    <property type="protein sequence ID" value="ACQ68392.1"/>
    <property type="molecule type" value="Genomic_DNA"/>
</dbReference>
<sequence>MENSLRIIKKLKLILIIFQYIKISLYGDLKRNLILLLILN</sequence>
<gene>
    <name evidence="1" type="ordered locus">HDEF_1796</name>
</gene>
<dbReference type="AlphaFoldDB" id="C4K749"/>
<dbReference type="KEGG" id="hde:HDEF_1796"/>
<accession>C4K749</accession>
<organism evidence="1 2">
    <name type="scientific">Hamiltonella defensa subsp. Acyrthosiphon pisum (strain 5AT)</name>
    <dbReference type="NCBI Taxonomy" id="572265"/>
    <lineage>
        <taxon>Bacteria</taxon>
        <taxon>Pseudomonadati</taxon>
        <taxon>Pseudomonadota</taxon>
        <taxon>Gammaproteobacteria</taxon>
        <taxon>Enterobacterales</taxon>
        <taxon>Enterobacteriaceae</taxon>
        <taxon>aphid secondary symbionts</taxon>
        <taxon>Candidatus Williamhamiltonella</taxon>
    </lineage>
</organism>
<proteinExistence type="predicted"/>
<dbReference type="HOGENOM" id="CLU_3290563_0_0_6"/>
<reference evidence="1 2" key="1">
    <citation type="journal article" date="2009" name="Proc. Natl. Acad. Sci. U.S.A.">
        <title>Hamiltonella defensa, genome evolution of protective bacterial endosymbiont from pathogenic ancestors.</title>
        <authorList>
            <person name="Degnan P.H."/>
            <person name="Yu Y."/>
            <person name="Sisneros N."/>
            <person name="Wing R.A."/>
            <person name="Moran N.A."/>
        </authorList>
    </citation>
    <scope>NUCLEOTIDE SEQUENCE [LARGE SCALE GENOMIC DNA]</scope>
    <source>
        <strain evidence="2">5AT</strain>
    </source>
</reference>
<evidence type="ECO:0000313" key="1">
    <source>
        <dbReference type="EMBL" id="ACQ68392.1"/>
    </source>
</evidence>
<protein>
    <submittedName>
        <fullName evidence="1">Uncharacterized protein</fullName>
    </submittedName>
</protein>